<dbReference type="InterPro" id="IPR013216">
    <property type="entry name" value="Methyltransf_11"/>
</dbReference>
<feature type="domain" description="Methyltransferase type 11" evidence="2">
    <location>
        <begin position="73"/>
        <end position="116"/>
    </location>
</feature>
<evidence type="ECO:0000313" key="4">
    <source>
        <dbReference type="Proteomes" id="UP000183107"/>
    </source>
</evidence>
<feature type="compositionally biased region" description="Basic and acidic residues" evidence="1">
    <location>
        <begin position="243"/>
        <end position="257"/>
    </location>
</feature>
<protein>
    <submittedName>
        <fullName evidence="3">Methyltransferase domain-containing protein</fullName>
    </submittedName>
</protein>
<dbReference type="SUPFAM" id="SSF53335">
    <property type="entry name" value="S-adenosyl-L-methionine-dependent methyltransferases"/>
    <property type="match status" value="1"/>
</dbReference>
<dbReference type="GO" id="GO:0008757">
    <property type="term" value="F:S-adenosylmethionine-dependent methyltransferase activity"/>
    <property type="evidence" value="ECO:0007669"/>
    <property type="project" value="InterPro"/>
</dbReference>
<evidence type="ECO:0000259" key="2">
    <source>
        <dbReference type="Pfam" id="PF08241"/>
    </source>
</evidence>
<accession>A0A1I4Z0U7</accession>
<keyword evidence="4" id="KW-1185">Reference proteome</keyword>
<evidence type="ECO:0000256" key="1">
    <source>
        <dbReference type="SAM" id="MobiDB-lite"/>
    </source>
</evidence>
<dbReference type="OrthoDB" id="6191410at2"/>
<dbReference type="RefSeq" id="WP_074795582.1">
    <property type="nucleotide sequence ID" value="NZ_FOVJ01000001.1"/>
</dbReference>
<organism evidence="3 4">
    <name type="scientific">Nitrosospira briensis</name>
    <dbReference type="NCBI Taxonomy" id="35799"/>
    <lineage>
        <taxon>Bacteria</taxon>
        <taxon>Pseudomonadati</taxon>
        <taxon>Pseudomonadota</taxon>
        <taxon>Betaproteobacteria</taxon>
        <taxon>Nitrosomonadales</taxon>
        <taxon>Nitrosomonadaceae</taxon>
        <taxon>Nitrosospira</taxon>
    </lineage>
</organism>
<keyword evidence="3" id="KW-0489">Methyltransferase</keyword>
<proteinExistence type="predicted"/>
<dbReference type="GO" id="GO:0032259">
    <property type="term" value="P:methylation"/>
    <property type="evidence" value="ECO:0007669"/>
    <property type="project" value="UniProtKB-KW"/>
</dbReference>
<dbReference type="EMBL" id="FOVJ01000001">
    <property type="protein sequence ID" value="SFN43807.1"/>
    <property type="molecule type" value="Genomic_DNA"/>
</dbReference>
<dbReference type="Gene3D" id="3.40.50.150">
    <property type="entry name" value="Vaccinia Virus protein VP39"/>
    <property type="match status" value="1"/>
</dbReference>
<evidence type="ECO:0000313" key="3">
    <source>
        <dbReference type="EMBL" id="SFN43807.1"/>
    </source>
</evidence>
<dbReference type="STRING" id="1266925.GCA_000619905_02874"/>
<dbReference type="Proteomes" id="UP000183107">
    <property type="component" value="Unassembled WGS sequence"/>
</dbReference>
<dbReference type="Pfam" id="PF08241">
    <property type="entry name" value="Methyltransf_11"/>
    <property type="match status" value="1"/>
</dbReference>
<sequence>MPTKNKREWFETCLGQYLLEREQNYFDKAVADVFGYNAMQIGFPQYDFLRANRMPLQFCAGTEDGAAVLAAPDFLPIETNSIDLVLLPHILEFSSNPHQILREVQRVLMPEGHVIVSGFNPRSLWGVRGLFGLPEDTFPWRGNFIALPRLKDWLTLLDFEITRDRLCCYAPPFSQEKWLKRFTFMEAAGDRWWRFSGGVYFVTAVKRVHGMRVIKPEWKEVRARRRSMAPVAQKIKDAAQQNEPRRAARTKAEEGKN</sequence>
<keyword evidence="3" id="KW-0808">Transferase</keyword>
<gene>
    <name evidence="3" type="ORF">SAMN05216386_0969</name>
</gene>
<feature type="region of interest" description="Disordered" evidence="1">
    <location>
        <begin position="229"/>
        <end position="257"/>
    </location>
</feature>
<reference evidence="4" key="1">
    <citation type="submission" date="2016-10" db="EMBL/GenBank/DDBJ databases">
        <authorList>
            <person name="Varghese N."/>
        </authorList>
    </citation>
    <scope>NUCLEOTIDE SEQUENCE [LARGE SCALE GENOMIC DNA]</scope>
    <source>
        <strain evidence="4">Nsp8</strain>
    </source>
</reference>
<dbReference type="AlphaFoldDB" id="A0A1I4Z0U7"/>
<name>A0A1I4Z0U7_9PROT</name>
<dbReference type="InterPro" id="IPR029063">
    <property type="entry name" value="SAM-dependent_MTases_sf"/>
</dbReference>